<keyword evidence="1" id="KW-1133">Transmembrane helix</keyword>
<accession>A0A397HY78</accession>
<protein>
    <submittedName>
        <fullName evidence="2">Uncharacterized protein</fullName>
    </submittedName>
</protein>
<keyword evidence="1" id="KW-0812">Transmembrane</keyword>
<keyword evidence="3" id="KW-1185">Reference proteome</keyword>
<sequence>MKGILENISERSWTAHILSYFFFITFSFLDSIQYFSCERTISTKLDLQVTDYKADGVAEFLKRPNQIPIFLLEVSGDPNKPDPDKFNNDRQKLMKEGVFALNKFMTRTKLPTWDVCKTLGVFLAQGYSNNLEIKRFKEFERKGYIRVMKPMTKYATGLTPERSRVVTFAQFLPKAKAITSKGQENGVREEGGKKSL</sequence>
<gene>
    <name evidence="2" type="ORF">Glove_296g68</name>
</gene>
<organism evidence="2 3">
    <name type="scientific">Diversispora epigaea</name>
    <dbReference type="NCBI Taxonomy" id="1348612"/>
    <lineage>
        <taxon>Eukaryota</taxon>
        <taxon>Fungi</taxon>
        <taxon>Fungi incertae sedis</taxon>
        <taxon>Mucoromycota</taxon>
        <taxon>Glomeromycotina</taxon>
        <taxon>Glomeromycetes</taxon>
        <taxon>Diversisporales</taxon>
        <taxon>Diversisporaceae</taxon>
        <taxon>Diversispora</taxon>
    </lineage>
</organism>
<proteinExistence type="predicted"/>
<comment type="caution">
    <text evidence="2">The sequence shown here is derived from an EMBL/GenBank/DDBJ whole genome shotgun (WGS) entry which is preliminary data.</text>
</comment>
<dbReference type="AlphaFoldDB" id="A0A397HY78"/>
<reference evidence="2 3" key="1">
    <citation type="submission" date="2018-08" db="EMBL/GenBank/DDBJ databases">
        <title>Genome and evolution of the arbuscular mycorrhizal fungus Diversispora epigaea (formerly Glomus versiforme) and its bacterial endosymbionts.</title>
        <authorList>
            <person name="Sun X."/>
            <person name="Fei Z."/>
            <person name="Harrison M."/>
        </authorList>
    </citation>
    <scope>NUCLEOTIDE SEQUENCE [LARGE SCALE GENOMIC DNA]</scope>
    <source>
        <strain evidence="2 3">IT104</strain>
    </source>
</reference>
<keyword evidence="1" id="KW-0472">Membrane</keyword>
<evidence type="ECO:0000313" key="2">
    <source>
        <dbReference type="EMBL" id="RHZ68231.1"/>
    </source>
</evidence>
<dbReference type="OrthoDB" id="2350094at2759"/>
<name>A0A397HY78_9GLOM</name>
<dbReference type="EMBL" id="PQFF01000270">
    <property type="protein sequence ID" value="RHZ68231.1"/>
    <property type="molecule type" value="Genomic_DNA"/>
</dbReference>
<evidence type="ECO:0000313" key="3">
    <source>
        <dbReference type="Proteomes" id="UP000266861"/>
    </source>
</evidence>
<evidence type="ECO:0000256" key="1">
    <source>
        <dbReference type="SAM" id="Phobius"/>
    </source>
</evidence>
<dbReference type="Proteomes" id="UP000266861">
    <property type="component" value="Unassembled WGS sequence"/>
</dbReference>
<feature type="transmembrane region" description="Helical" evidence="1">
    <location>
        <begin position="12"/>
        <end position="29"/>
    </location>
</feature>